<feature type="chain" id="PRO_5035301394" description="Transporter" evidence="1">
    <location>
        <begin position="26"/>
        <end position="314"/>
    </location>
</feature>
<dbReference type="RefSeq" id="WP_188934155.1">
    <property type="nucleotide sequence ID" value="NZ_BMJC01000004.1"/>
</dbReference>
<dbReference type="EMBL" id="BMJC01000004">
    <property type="protein sequence ID" value="GGB08922.1"/>
    <property type="molecule type" value="Genomic_DNA"/>
</dbReference>
<name>A0A8J2UFN4_9BACT</name>
<comment type="caution">
    <text evidence="2">The sequence shown here is derived from an EMBL/GenBank/DDBJ whole genome shotgun (WGS) entry which is preliminary data.</text>
</comment>
<reference evidence="2" key="2">
    <citation type="submission" date="2020-09" db="EMBL/GenBank/DDBJ databases">
        <authorList>
            <person name="Sun Q."/>
            <person name="Zhou Y."/>
        </authorList>
    </citation>
    <scope>NUCLEOTIDE SEQUENCE</scope>
    <source>
        <strain evidence="2">CGMCC 1.15448</strain>
    </source>
</reference>
<evidence type="ECO:0000313" key="2">
    <source>
        <dbReference type="EMBL" id="GGB08922.1"/>
    </source>
</evidence>
<protein>
    <recommendedName>
        <fullName evidence="4">Transporter</fullName>
    </recommendedName>
</protein>
<feature type="signal peptide" evidence="1">
    <location>
        <begin position="1"/>
        <end position="25"/>
    </location>
</feature>
<evidence type="ECO:0000313" key="3">
    <source>
        <dbReference type="Proteomes" id="UP000607559"/>
    </source>
</evidence>
<keyword evidence="1" id="KW-0732">Signal</keyword>
<dbReference type="AlphaFoldDB" id="A0A8J2UFN4"/>
<keyword evidence="3" id="KW-1185">Reference proteome</keyword>
<evidence type="ECO:0008006" key="4">
    <source>
        <dbReference type="Google" id="ProtNLM"/>
    </source>
</evidence>
<reference evidence="2" key="1">
    <citation type="journal article" date="2014" name="Int. J. Syst. Evol. Microbiol.">
        <title>Complete genome sequence of Corynebacterium casei LMG S-19264T (=DSM 44701T), isolated from a smear-ripened cheese.</title>
        <authorList>
            <consortium name="US DOE Joint Genome Institute (JGI-PGF)"/>
            <person name="Walter F."/>
            <person name="Albersmeier A."/>
            <person name="Kalinowski J."/>
            <person name="Ruckert C."/>
        </authorList>
    </citation>
    <scope>NUCLEOTIDE SEQUENCE</scope>
    <source>
        <strain evidence="2">CGMCC 1.15448</strain>
    </source>
</reference>
<sequence length="314" mass="34570">MMNCKNAALFAIPLLVLLSPAIAKAQTDEDAITMAKKNLCIGATYMNSSWDHYWEGTFKRNNQNLGTVSTQQVMLMGTYGITKKLNIVVGAPYIWTHSTAGTLHGQHGIQDLSAWVKWEALQQKVGKGVVKVFLLGGGSIPLTNYIADYLPLSIGLQSKTASGRLLIDYQLGNFFATASGTYTGRSDITIDRNSYYTASLHLTNKVFMPDMASWNVRTGYRSKYLIVEGVFSDMITLGGFDIRKNDMPFPSNKMNSTMAGADFKYELKKPKGLSIVGGAMYTLSGRNIGQSTSWDLGVFYIIDFAHKNSQAKSK</sequence>
<organism evidence="2 3">
    <name type="scientific">Puia dinghuensis</name>
    <dbReference type="NCBI Taxonomy" id="1792502"/>
    <lineage>
        <taxon>Bacteria</taxon>
        <taxon>Pseudomonadati</taxon>
        <taxon>Bacteroidota</taxon>
        <taxon>Chitinophagia</taxon>
        <taxon>Chitinophagales</taxon>
        <taxon>Chitinophagaceae</taxon>
        <taxon>Puia</taxon>
    </lineage>
</organism>
<evidence type="ECO:0000256" key="1">
    <source>
        <dbReference type="SAM" id="SignalP"/>
    </source>
</evidence>
<accession>A0A8J2UFN4</accession>
<proteinExistence type="predicted"/>
<gene>
    <name evidence="2" type="ORF">GCM10011511_35560</name>
</gene>
<dbReference type="Proteomes" id="UP000607559">
    <property type="component" value="Unassembled WGS sequence"/>
</dbReference>